<dbReference type="EMBL" id="PVTF01000009">
    <property type="protein sequence ID" value="PRY37828.1"/>
    <property type="molecule type" value="Genomic_DNA"/>
</dbReference>
<comment type="caution">
    <text evidence="2">The sequence shown here is derived from an EMBL/GenBank/DDBJ whole genome shotgun (WGS) entry which is preliminary data.</text>
</comment>
<dbReference type="Gene3D" id="1.25.40.10">
    <property type="entry name" value="Tetratricopeptide repeat domain"/>
    <property type="match status" value="2"/>
</dbReference>
<keyword evidence="3" id="KW-1185">Reference proteome</keyword>
<organism evidence="2 3">
    <name type="scientific">Umezawaea tangerina</name>
    <dbReference type="NCBI Taxonomy" id="84725"/>
    <lineage>
        <taxon>Bacteria</taxon>
        <taxon>Bacillati</taxon>
        <taxon>Actinomycetota</taxon>
        <taxon>Actinomycetes</taxon>
        <taxon>Pseudonocardiales</taxon>
        <taxon>Pseudonocardiaceae</taxon>
        <taxon>Umezawaea</taxon>
    </lineage>
</organism>
<dbReference type="InterPro" id="IPR011990">
    <property type="entry name" value="TPR-like_helical_dom_sf"/>
</dbReference>
<name>A0A2T0SWN4_9PSEU</name>
<dbReference type="SUPFAM" id="SSF52540">
    <property type="entry name" value="P-loop containing nucleoside triphosphate hydrolases"/>
    <property type="match status" value="2"/>
</dbReference>
<dbReference type="Gene3D" id="3.40.50.300">
    <property type="entry name" value="P-loop containing nucleotide triphosphate hydrolases"/>
    <property type="match status" value="2"/>
</dbReference>
<evidence type="ECO:0000313" key="2">
    <source>
        <dbReference type="EMBL" id="PRY37828.1"/>
    </source>
</evidence>
<reference evidence="2 3" key="1">
    <citation type="submission" date="2018-03" db="EMBL/GenBank/DDBJ databases">
        <title>Genomic Encyclopedia of Archaeal and Bacterial Type Strains, Phase II (KMG-II): from individual species to whole genera.</title>
        <authorList>
            <person name="Goeker M."/>
        </authorList>
    </citation>
    <scope>NUCLEOTIDE SEQUENCE [LARGE SCALE GENOMIC DNA]</scope>
    <source>
        <strain evidence="2 3">DSM 44720</strain>
    </source>
</reference>
<dbReference type="OrthoDB" id="580767at2"/>
<dbReference type="Proteomes" id="UP000239494">
    <property type="component" value="Unassembled WGS sequence"/>
</dbReference>
<dbReference type="InterPro" id="IPR027417">
    <property type="entry name" value="P-loop_NTPase"/>
</dbReference>
<dbReference type="RefSeq" id="WP_106190739.1">
    <property type="nucleotide sequence ID" value="NZ_PVTF01000009.1"/>
</dbReference>
<evidence type="ECO:0000259" key="1">
    <source>
        <dbReference type="Pfam" id="PF13191"/>
    </source>
</evidence>
<dbReference type="InterPro" id="IPR053137">
    <property type="entry name" value="NLR-like"/>
</dbReference>
<accession>A0A2T0SWN4</accession>
<dbReference type="Pfam" id="PF13424">
    <property type="entry name" value="TPR_12"/>
    <property type="match status" value="1"/>
</dbReference>
<proteinExistence type="predicted"/>
<dbReference type="PANTHER" id="PTHR46082:SF6">
    <property type="entry name" value="AAA+ ATPASE DOMAIN-CONTAINING PROTEIN-RELATED"/>
    <property type="match status" value="1"/>
</dbReference>
<sequence>MNAPLDPAKPRTEVVAFLAAGSGSGRTSGVANVAWLLGAAGRRVLVVDWSAEATSVHEYLRPYHIGTADAGEALIRAYTTLMTGAEGKPYTVERHEMPGGRGRVDVVGVPDGNGGLPTTPRALGMRAYLEIREQLRTSGYDHVLIDAPPGTDETLARSVAALCDTTVMCFRSSHQAIQDSATLAKMIRTLAPTHLAIVPVVTMFDRRYPLKADQSQKAIQDAFGTMLAEPRLGTTTTPRIVEIPYYPYGVMFDPMIAVLAEDPDQPLVLTEAYQQLADEVAGGNPIRPTPVPDVIRARYRRGFGLSTQEAADRIGIAYAPEVRLWAEWLRDRLIGAGVEVTALRSGHEWIADENPPELVVVTGGETNAKPFGRAVRALRGREHPADVVQLLPPGHSVELPRVTAVIAVDALGEEVAVKRLLAHFGLIRQEVVVPPRSRFPADGPTLVGRPQRPAMLIGRDKDVENLRDTLLEQGSGRGAPLTISGMRGVGKSALVAEYAYRFAADYDVVWWIPAHDRQSVLASLTDLAGNLHKRELGRTAAQNALDIDTTGTRFDRWLLIYDDVDPEAVADLLPTSGAGHTLMTTTVATAPGIELRPPPDASLIVKWFAPQLDTEDTLRIAAAVDGLPLAAEVAGRWLAEHVRRRKALGAAESEAVREAVEHFLATTDEGDAGAGAVNRVVHFVLETLMSTSNGRMAIRLAELCSFLSPTGVDLRLLRIRALTNQLVADGNPDGDALRKDSLELDRILWNGTRCGLFQVDWSARPVLRMHRSVQLRLRALMTDGEPARRRAQALVCLAAYAPNEDNEKLPDRHGRFRELERHIGSSGALDSDNDGVRRWLVNQARFYYTDGHAAAWRAVRPQIAALVEQWEARFDRETDTLWARLVNQLANLHRALGQHQVALELDMAVLRVQRRSLSVTHPRTLVTARGRAADLRGLGHFADALTEDDTTFRRFRDELGADHPSTRNAANNFALAMYLAGDQVKALEYEEGNHRRLLRLVGADDTMTWWSLCNIGQYAREIGDYDKALTALRTALDGVRGAPVPNNHLELRIVWYHAITLRRMGRLRQARDRTSRALRGHQEARGVDHPITVACQLSLAADERRSNPTRSVELVQDCLRVYTRSLNFKESHPFVALCRTALGQSLRAARRFDDAVTAAEAGWRALDDRLSSAHPWTLAAAIDHCAALAAAGDVAAAAVKAHKTYEQCLDNLSGDHPCTEAARVNALEASGGRTGWRDIDVDIPQT</sequence>
<evidence type="ECO:0000313" key="3">
    <source>
        <dbReference type="Proteomes" id="UP000239494"/>
    </source>
</evidence>
<feature type="domain" description="Orc1-like AAA ATPase" evidence="1">
    <location>
        <begin position="456"/>
        <end position="663"/>
    </location>
</feature>
<dbReference type="NCBIfam" id="NF040586">
    <property type="entry name" value="FxSxx_TPR"/>
    <property type="match status" value="1"/>
</dbReference>
<gene>
    <name evidence="2" type="ORF">CLV43_10948</name>
</gene>
<dbReference type="SUPFAM" id="SSF48452">
    <property type="entry name" value="TPR-like"/>
    <property type="match status" value="3"/>
</dbReference>
<dbReference type="AlphaFoldDB" id="A0A2T0SWN4"/>
<dbReference type="InterPro" id="IPR041664">
    <property type="entry name" value="AAA_16"/>
</dbReference>
<dbReference type="PANTHER" id="PTHR46082">
    <property type="entry name" value="ATP/GTP-BINDING PROTEIN-RELATED"/>
    <property type="match status" value="1"/>
</dbReference>
<dbReference type="PRINTS" id="PR00364">
    <property type="entry name" value="DISEASERSIST"/>
</dbReference>
<protein>
    <submittedName>
        <fullName evidence="2">Mrp family chromosome partitioning ATPase</fullName>
    </submittedName>
</protein>
<dbReference type="Pfam" id="PF13191">
    <property type="entry name" value="AAA_16"/>
    <property type="match status" value="1"/>
</dbReference>